<sequence>MYDWSGIYFQKVVEAPKNWQALGYTAFMSAAATGRFIGDWLVNKYGVKRMLQAFGCFIAAGLCIATSLPYLVPATIGFVLTGLGVSCIIPLTMKLAGQSSGTQTPGQAIASVSTVAPACAGLAFASWASRIPHIKAQLHLNEAQLGSILFALPVGLMTSLPLAGYFVSRLGSKRVMLTAAIVYPSVLVLIGLANSAWVLALVLFFFGLWSNLFNIAMNTQAVGVEALYGRSVLASFHGLWSLAGFTGAAIGTFMVSQQIVPFTHFCIILALAVALVLLSYQRTLRKDTGSNKEQPMFAKPDKEILKLGLVAFGSMVCEGTMFDWSGVYFQAVVKAPVALTTLGYVAFMGTMAGGRFLADYMVTRFGVKNILQVSGIIITTGLLIAVLFPFLMPATLGFLLVGIGVSSVVPLVYSLAGRSKTMLPGVALAAVSTIGFLGFLIGPPLIGFIAQLSSLRWSFTVIAVLGLATTFMAAQVKSD</sequence>
<comment type="caution">
    <text evidence="1">The sequence shown here is derived from an EMBL/GenBank/DDBJ whole genome shotgun (WGS) entry which is preliminary data.</text>
</comment>
<accession>A0ACC0TSF3</accession>
<reference evidence="1" key="1">
    <citation type="submission" date="2021-03" db="EMBL/GenBank/DDBJ databases">
        <title>Evolutionary priming and transition to the ectomycorrhizal habit in an iconic lineage of mushroom-forming fungi: is preadaptation a requirement?</title>
        <authorList>
            <consortium name="DOE Joint Genome Institute"/>
            <person name="Looney B.P."/>
            <person name="Miyauchi S."/>
            <person name="Morin E."/>
            <person name="Drula E."/>
            <person name="Courty P.E."/>
            <person name="Chicoki N."/>
            <person name="Fauchery L."/>
            <person name="Kohler A."/>
            <person name="Kuo A."/>
            <person name="LaButti K."/>
            <person name="Pangilinan J."/>
            <person name="Lipzen A."/>
            <person name="Riley R."/>
            <person name="Andreopoulos W."/>
            <person name="He G."/>
            <person name="Johnson J."/>
            <person name="Barry K.W."/>
            <person name="Grigoriev I.V."/>
            <person name="Nagy L."/>
            <person name="Hibbett D."/>
            <person name="Henrissat B."/>
            <person name="Matheny P.B."/>
            <person name="Labbe J."/>
            <person name="Martin A.F."/>
        </authorList>
    </citation>
    <scope>NUCLEOTIDE SEQUENCE</scope>
    <source>
        <strain evidence="1">BPL698</strain>
    </source>
</reference>
<evidence type="ECO:0000313" key="1">
    <source>
        <dbReference type="EMBL" id="KAI9434534.1"/>
    </source>
</evidence>
<evidence type="ECO:0000313" key="2">
    <source>
        <dbReference type="Proteomes" id="UP001207468"/>
    </source>
</evidence>
<dbReference type="Proteomes" id="UP001207468">
    <property type="component" value="Unassembled WGS sequence"/>
</dbReference>
<proteinExistence type="predicted"/>
<name>A0ACC0TSF3_9AGAM</name>
<gene>
    <name evidence="1" type="ORF">F5148DRAFT_1154785</name>
</gene>
<organism evidence="1 2">
    <name type="scientific">Russula earlei</name>
    <dbReference type="NCBI Taxonomy" id="71964"/>
    <lineage>
        <taxon>Eukaryota</taxon>
        <taxon>Fungi</taxon>
        <taxon>Dikarya</taxon>
        <taxon>Basidiomycota</taxon>
        <taxon>Agaricomycotina</taxon>
        <taxon>Agaricomycetes</taxon>
        <taxon>Russulales</taxon>
        <taxon>Russulaceae</taxon>
        <taxon>Russula</taxon>
    </lineage>
</organism>
<keyword evidence="2" id="KW-1185">Reference proteome</keyword>
<protein>
    <submittedName>
        <fullName evidence="1">Major facilitator superfamily domain-containing protein</fullName>
    </submittedName>
</protein>
<dbReference type="EMBL" id="JAGFNK010001139">
    <property type="protein sequence ID" value="KAI9434534.1"/>
    <property type="molecule type" value="Genomic_DNA"/>
</dbReference>